<dbReference type="PANTHER" id="PTHR11139:SF125">
    <property type="entry name" value="SERINE_THREONINE-PROTEIN KINASE MEC1"/>
    <property type="match status" value="1"/>
</dbReference>
<dbReference type="FunCoup" id="A0A2T3BFH7">
    <property type="interactions" value="1131"/>
</dbReference>
<gene>
    <name evidence="23" type="ORF">M430DRAFT_113579</name>
</gene>
<dbReference type="GeneID" id="36569600"/>
<dbReference type="GO" id="GO:0005524">
    <property type="term" value="F:ATP binding"/>
    <property type="evidence" value="ECO:0007669"/>
    <property type="project" value="UniProtKB-KW"/>
</dbReference>
<dbReference type="SMART" id="SM00146">
    <property type="entry name" value="PI3Kc"/>
    <property type="match status" value="1"/>
</dbReference>
<protein>
    <recommendedName>
        <fullName evidence="5">Serine/threonine-protein kinase MEC1</fullName>
        <ecNumber evidence="4">2.7.11.1</ecNumber>
    </recommendedName>
    <alternativeName>
        <fullName evidence="19">ATR homolog</fullName>
    </alternativeName>
    <alternativeName>
        <fullName evidence="18">DNA-damage checkpoint kinase MEC1</fullName>
    </alternativeName>
    <alternativeName>
        <fullName evidence="17">Mitosis entry checkpoint protein 1</fullName>
    </alternativeName>
</protein>
<sequence length="2064" mass="232398">MAAQLINNLSSTNKPSRQNGQDDLRALWELSNMANSAEELSSLDLKLEYHHKLIYVFVRLVLEPLTTDDPFLDVQNVVSQASDAIDAFILAIKETPSVLAYVSAPGSFQGREHEPLWVWLFPRLLALLGRRRCDSLTEKIKDLFFVSFQAVARSPTLWYLASLFFCYLKECVTNLLQNPLNLSDRPIRLSLCNSLLNIATVCKQHDSTRRIIALNLAPIVHATLSDDNAVSILGKDFQKAGITLCRACEASQLEVPDLNISESFESTQLDGEFRLLHLGPTDGYHGTGQAPPNKRRKLHSELSLLEEITAKVCSLLGSQNVSNLAGLSEIAEAGFAELSETDRSRAIEYLAMIPCAANGSLTVIHNQDGTIRYSKCYLCEKMQPPESISLDNAACQHVSQDAISILSKLLNSRIFMESRRPRVLGLVAVQRFAVHFNDSSFIDLELSALGQWCLKSLHSSIRELRILAGRTLSGFLDGPSIRHGLIVKNRFNALQMLHKLSENNGIHLQETFVLAWGQVGRVVQDQELNFVLLRLLDYLGHTNPIVSGVAFNEILKLAKINGVTVERMFSPFWDTIAVNAVKDLLVRPQTSQLISDLLEISVPEFLVLTQSHTLPWLVMHKKTDVIKRISQARKDDEFKIRTALMFLAKSAPPGNPIQKKTNILGAFLEHHILGLVARLSEVVNDARDGKPIREKKRCIKAIEEMVKLGKTSTRTARPHICACLQSAMTQKDLQAIAFSAWETMLTNLDDEDVELMLESTFSIIIQRWEVFDEVTRKRVEATLQYLLEQRSRLIRNTIVNLPSLSQFPQLADVEEQLNKLRTPTDVGNSFQIFSRRISHENSGVVAQALVELKAFLQKHQSFLQASAVSEQPDVVIGILVRSILDACVKFNESRRDIAQLSAECIGLIGCLDPNRVESVREQREMIVVSNFIDPGETTDFVLFMLEEVIVKAFLSSTDTGVQGFLSYVMQVLLEKCDFRDVCVPILRNGQRDSTEPIWLKWQSLPSSVQDTLTPFLTSRYIVKELGQVKIEYPIFRPDSMRSDRLYNTWLKDFVMDLLQKPQNIHAEFIFAPLRRAIKIRDNSVASFLLPYLVLHVILAGTEQQREQIGGELLGILQYQVTPESHIRREDLKMCSEVSNVLFLDAGQPHRVDVLLNYIEGMHTSTVAASRLLPFATEASWATGRWLALEKYTAMVPKGTAEDFNVSIGHALLALHAKDTDRFTSTLRSLREQIACSLSVATTPSLAACHDVMLKFHALTELEMIAGTDNQNADRTNVLESLNRRLEVIGAYLNDKQYLLGIRRAAMQLSSLQFTKDDIASAWLTSARLARKGNAIHQSFNAVLHASQLGDKSATIEHARLLWKEGHHRKAIQSLKGAIDSDAFISHNKSAQGSNLTGLTGQDESHQNLLAARAHLLLAKWLDSAGQTQSSALRSQYQFAAKKYATWEKGHYYLGRHYNKLLESEKALAPGLQAESYLTGETAKLVIENYLRSLSFGTKYIYQTLPRILTLWLDLGSQVNQPLDARYGNSREFLTRIMNGRNDQLAQLHSRFTKYIQKMPAYIFYTALPQIVARIAHPNAEVYKFLSQIIYKVVDAHPQQALWTLLAVSTSMQVDRKNRGVHIIQQLRNNNRKAQPGTLDIKTMIKSGERLTDQLLMVCNTGDFQGNRTSMASITKDLRFNHKICTPSPLAVPIESVLTATLPTLTDSIKGHKAFSRDVVTISSFLDAVLVLSSLQKPRKLTARGSDGRNYGLLCKPKDDLRKDQRLMEFNSMINRSLKRDAESSRRQLYIKTYAVTPLNEECGIIEWVDGLKTLRDILLGLYKHMGISPNYREIEVFCEEATKGDDKIAFFTEKVLRQFPPVFHLWFVQQFPEPSAWFAARIRYTRSCAVMSMVGTILGLGDRHGENILFEEGNGGTFHVDFNCLFDKGLTFAKPERVPFRLTHNMIDAMGIYGYEGPFRKSSELTLKLLRQHEETLMTILEAFIYDPTLDLLAKKDKKPKRESAITVPHTAQGVLDNIQRKVRGLLAGESVPLGVEGQVDELIKQATNLRFLAGMYIGWCSFF</sequence>
<dbReference type="STRING" id="857342.A0A2T3BFH7"/>
<evidence type="ECO:0000256" key="13">
    <source>
        <dbReference type="ARBA" id="ARBA00023204"/>
    </source>
</evidence>
<dbReference type="FunFam" id="3.30.1010.10:FF:000017">
    <property type="entry name" value="Inositol kinase kinase (UvsB)"/>
    <property type="match status" value="1"/>
</dbReference>
<dbReference type="RefSeq" id="XP_024725650.1">
    <property type="nucleotide sequence ID" value="XM_024861519.1"/>
</dbReference>
<keyword evidence="24" id="KW-1185">Reference proteome</keyword>
<feature type="domain" description="PI3K/PI4K catalytic" evidence="20">
    <location>
        <begin position="1724"/>
        <end position="2031"/>
    </location>
</feature>
<evidence type="ECO:0000256" key="12">
    <source>
        <dbReference type="ARBA" id="ARBA00022853"/>
    </source>
</evidence>
<evidence type="ECO:0000256" key="14">
    <source>
        <dbReference type="ARBA" id="ARBA00023242"/>
    </source>
</evidence>
<dbReference type="Pfam" id="PF23593">
    <property type="entry name" value="HEAT_ATR"/>
    <property type="match status" value="1"/>
</dbReference>
<dbReference type="InterPro" id="IPR003152">
    <property type="entry name" value="FATC_dom"/>
</dbReference>
<organism evidence="23 24">
    <name type="scientific">Amorphotheca resinae ATCC 22711</name>
    <dbReference type="NCBI Taxonomy" id="857342"/>
    <lineage>
        <taxon>Eukaryota</taxon>
        <taxon>Fungi</taxon>
        <taxon>Dikarya</taxon>
        <taxon>Ascomycota</taxon>
        <taxon>Pezizomycotina</taxon>
        <taxon>Leotiomycetes</taxon>
        <taxon>Helotiales</taxon>
        <taxon>Amorphothecaceae</taxon>
        <taxon>Amorphotheca</taxon>
    </lineage>
</organism>
<evidence type="ECO:0000259" key="20">
    <source>
        <dbReference type="PROSITE" id="PS50290"/>
    </source>
</evidence>
<evidence type="ECO:0000256" key="17">
    <source>
        <dbReference type="ARBA" id="ARBA00029679"/>
    </source>
</evidence>
<keyword evidence="6" id="KW-0723">Serine/threonine-protein kinase</keyword>
<dbReference type="InterPro" id="IPR057564">
    <property type="entry name" value="HEAT_ATR"/>
</dbReference>
<dbReference type="Proteomes" id="UP000241818">
    <property type="component" value="Unassembled WGS sequence"/>
</dbReference>
<keyword evidence="7" id="KW-0808">Transferase</keyword>
<dbReference type="EC" id="2.7.11.1" evidence="4"/>
<evidence type="ECO:0000256" key="8">
    <source>
        <dbReference type="ARBA" id="ARBA00022741"/>
    </source>
</evidence>
<dbReference type="InterPro" id="IPR016024">
    <property type="entry name" value="ARM-type_fold"/>
</dbReference>
<keyword evidence="9" id="KW-0227">DNA damage</keyword>
<dbReference type="Pfam" id="PF02259">
    <property type="entry name" value="FAT"/>
    <property type="match status" value="1"/>
</dbReference>
<dbReference type="Pfam" id="PF02260">
    <property type="entry name" value="FATC"/>
    <property type="match status" value="1"/>
</dbReference>
<dbReference type="EMBL" id="KZ679006">
    <property type="protein sequence ID" value="PSS28125.1"/>
    <property type="molecule type" value="Genomic_DNA"/>
</dbReference>
<comment type="subunit">
    <text evidence="3">Associates with DNA double-strand breaks.</text>
</comment>
<evidence type="ECO:0000256" key="15">
    <source>
        <dbReference type="ARBA" id="ARBA00023254"/>
    </source>
</evidence>
<evidence type="ECO:0000256" key="1">
    <source>
        <dbReference type="ARBA" id="ARBA00004123"/>
    </source>
</evidence>
<evidence type="ECO:0000256" key="4">
    <source>
        <dbReference type="ARBA" id="ARBA00012513"/>
    </source>
</evidence>
<dbReference type="Pfam" id="PF00454">
    <property type="entry name" value="PI3_PI4_kinase"/>
    <property type="match status" value="1"/>
</dbReference>
<dbReference type="GO" id="GO:0005694">
    <property type="term" value="C:chromosome"/>
    <property type="evidence" value="ECO:0007669"/>
    <property type="project" value="TreeGrafter"/>
</dbReference>
<feature type="domain" description="FAT" evidence="21">
    <location>
        <begin position="1140"/>
        <end position="1610"/>
    </location>
</feature>
<dbReference type="PROSITE" id="PS51190">
    <property type="entry name" value="FATC"/>
    <property type="match status" value="1"/>
</dbReference>
<dbReference type="InterPro" id="IPR036940">
    <property type="entry name" value="PI3/4_kinase_cat_sf"/>
</dbReference>
<evidence type="ECO:0000313" key="24">
    <source>
        <dbReference type="Proteomes" id="UP000241818"/>
    </source>
</evidence>
<dbReference type="PROSITE" id="PS51189">
    <property type="entry name" value="FAT"/>
    <property type="match status" value="1"/>
</dbReference>
<dbReference type="SMART" id="SM00802">
    <property type="entry name" value="UME"/>
    <property type="match status" value="1"/>
</dbReference>
<dbReference type="InterPro" id="IPR050517">
    <property type="entry name" value="DDR_Repair_Kinase"/>
</dbReference>
<evidence type="ECO:0000313" key="23">
    <source>
        <dbReference type="EMBL" id="PSS28125.1"/>
    </source>
</evidence>
<evidence type="ECO:0000256" key="7">
    <source>
        <dbReference type="ARBA" id="ARBA00022679"/>
    </source>
</evidence>
<evidence type="ECO:0000256" key="6">
    <source>
        <dbReference type="ARBA" id="ARBA00022527"/>
    </source>
</evidence>
<evidence type="ECO:0000259" key="21">
    <source>
        <dbReference type="PROSITE" id="PS51189"/>
    </source>
</evidence>
<comment type="similarity">
    <text evidence="2">Belongs to the PI3/PI4-kinase family. ATM subfamily.</text>
</comment>
<keyword evidence="13" id="KW-0234">DNA repair</keyword>
<accession>A0A2T3BFH7</accession>
<keyword evidence="12" id="KW-0156">Chromatin regulator</keyword>
<dbReference type="Pfam" id="PF25385">
    <property type="entry name" value="HEAT_MEC1_N"/>
    <property type="match status" value="1"/>
</dbReference>
<dbReference type="InterPro" id="IPR000403">
    <property type="entry name" value="PI3/4_kinase_cat_dom"/>
</dbReference>
<dbReference type="InterPro" id="IPR056802">
    <property type="entry name" value="ATR-like_M-HEAT"/>
</dbReference>
<dbReference type="GO" id="GO:0004674">
    <property type="term" value="F:protein serine/threonine kinase activity"/>
    <property type="evidence" value="ECO:0007669"/>
    <property type="project" value="UniProtKB-KW"/>
</dbReference>
<keyword evidence="10" id="KW-0418">Kinase</keyword>
<dbReference type="InterPro" id="IPR003151">
    <property type="entry name" value="PIK-rel_kinase_FAT"/>
</dbReference>
<dbReference type="Gene3D" id="3.30.1010.10">
    <property type="entry name" value="Phosphatidylinositol 3-kinase Catalytic Subunit, Chain A, domain 4"/>
    <property type="match status" value="1"/>
</dbReference>
<dbReference type="SUPFAM" id="SSF48371">
    <property type="entry name" value="ARM repeat"/>
    <property type="match status" value="1"/>
</dbReference>
<evidence type="ECO:0000256" key="9">
    <source>
        <dbReference type="ARBA" id="ARBA00022763"/>
    </source>
</evidence>
<name>A0A2T3BFH7_AMORE</name>
<evidence type="ECO:0000256" key="19">
    <source>
        <dbReference type="ARBA" id="ARBA00033001"/>
    </source>
</evidence>
<evidence type="ECO:0000259" key="22">
    <source>
        <dbReference type="PROSITE" id="PS51190"/>
    </source>
</evidence>
<dbReference type="Pfam" id="PF08064">
    <property type="entry name" value="UME"/>
    <property type="match status" value="1"/>
</dbReference>
<dbReference type="InterPro" id="IPR011009">
    <property type="entry name" value="Kinase-like_dom_sf"/>
</dbReference>
<dbReference type="GO" id="GO:0000077">
    <property type="term" value="P:DNA damage checkpoint signaling"/>
    <property type="evidence" value="ECO:0007669"/>
    <property type="project" value="TreeGrafter"/>
</dbReference>
<dbReference type="InterPro" id="IPR012993">
    <property type="entry name" value="UME"/>
</dbReference>
<feature type="domain" description="FATC" evidence="22">
    <location>
        <begin position="2032"/>
        <end position="2064"/>
    </location>
</feature>
<dbReference type="FunFam" id="1.10.1070.11:FF:000031">
    <property type="entry name" value="Phosphatidyl inositol 3-kinase"/>
    <property type="match status" value="1"/>
</dbReference>
<evidence type="ECO:0000256" key="16">
    <source>
        <dbReference type="ARBA" id="ARBA00025079"/>
    </source>
</evidence>
<dbReference type="GO" id="GO:0005634">
    <property type="term" value="C:nucleus"/>
    <property type="evidence" value="ECO:0007669"/>
    <property type="project" value="UniProtKB-SubCell"/>
</dbReference>
<dbReference type="SMART" id="SM01343">
    <property type="entry name" value="FATC"/>
    <property type="match status" value="1"/>
</dbReference>
<dbReference type="GO" id="GO:0000723">
    <property type="term" value="P:telomere maintenance"/>
    <property type="evidence" value="ECO:0007669"/>
    <property type="project" value="TreeGrafter"/>
</dbReference>
<keyword evidence="11" id="KW-0067">ATP-binding</keyword>
<evidence type="ECO:0000256" key="11">
    <source>
        <dbReference type="ARBA" id="ARBA00022840"/>
    </source>
</evidence>
<proteinExistence type="inferred from homology"/>
<dbReference type="InterPro" id="IPR014009">
    <property type="entry name" value="PIK_FAT"/>
</dbReference>
<dbReference type="OrthoDB" id="381190at2759"/>
<dbReference type="CDD" id="cd00892">
    <property type="entry name" value="PIKKc_ATR"/>
    <property type="match status" value="1"/>
</dbReference>
<dbReference type="SUPFAM" id="SSF56112">
    <property type="entry name" value="Protein kinase-like (PK-like)"/>
    <property type="match status" value="1"/>
</dbReference>
<evidence type="ECO:0000256" key="5">
    <source>
        <dbReference type="ARBA" id="ARBA00021345"/>
    </source>
</evidence>
<dbReference type="PANTHER" id="PTHR11139">
    <property type="entry name" value="ATAXIA TELANGIECTASIA MUTATED ATM -RELATED"/>
    <property type="match status" value="1"/>
</dbReference>
<dbReference type="PROSITE" id="PS50290">
    <property type="entry name" value="PI3_4_KINASE_3"/>
    <property type="match status" value="1"/>
</dbReference>
<evidence type="ECO:0000256" key="2">
    <source>
        <dbReference type="ARBA" id="ARBA00010769"/>
    </source>
</evidence>
<evidence type="ECO:0000256" key="10">
    <source>
        <dbReference type="ARBA" id="ARBA00022777"/>
    </source>
</evidence>
<keyword evidence="8" id="KW-0547">Nucleotide-binding</keyword>
<dbReference type="InterPro" id="IPR058681">
    <property type="entry name" value="HEAT_MEC1_N"/>
</dbReference>
<comment type="subcellular location">
    <subcellularLocation>
        <location evidence="1">Nucleus</location>
    </subcellularLocation>
</comment>
<dbReference type="Gene3D" id="1.10.1070.11">
    <property type="entry name" value="Phosphatidylinositol 3-/4-kinase, catalytic domain"/>
    <property type="match status" value="1"/>
</dbReference>
<keyword evidence="15" id="KW-0469">Meiosis</keyword>
<dbReference type="Pfam" id="PF25030">
    <property type="entry name" value="M-HEAT_ATR"/>
    <property type="match status" value="1"/>
</dbReference>
<dbReference type="GO" id="GO:0006281">
    <property type="term" value="P:DNA repair"/>
    <property type="evidence" value="ECO:0007669"/>
    <property type="project" value="UniProtKB-KW"/>
</dbReference>
<evidence type="ECO:0000256" key="18">
    <source>
        <dbReference type="ARBA" id="ARBA00030459"/>
    </source>
</evidence>
<reference evidence="23 24" key="1">
    <citation type="journal article" date="2018" name="New Phytol.">
        <title>Comparative genomics and transcriptomics depict ericoid mycorrhizal fungi as versatile saprotrophs and plant mutualists.</title>
        <authorList>
            <person name="Martino E."/>
            <person name="Morin E."/>
            <person name="Grelet G.A."/>
            <person name="Kuo A."/>
            <person name="Kohler A."/>
            <person name="Daghino S."/>
            <person name="Barry K.W."/>
            <person name="Cichocki N."/>
            <person name="Clum A."/>
            <person name="Dockter R.B."/>
            <person name="Hainaut M."/>
            <person name="Kuo R.C."/>
            <person name="LaButti K."/>
            <person name="Lindahl B.D."/>
            <person name="Lindquist E.A."/>
            <person name="Lipzen A."/>
            <person name="Khouja H.R."/>
            <person name="Magnuson J."/>
            <person name="Murat C."/>
            <person name="Ohm R.A."/>
            <person name="Singer S.W."/>
            <person name="Spatafora J.W."/>
            <person name="Wang M."/>
            <person name="Veneault-Fourrey C."/>
            <person name="Henrissat B."/>
            <person name="Grigoriev I.V."/>
            <person name="Martin F.M."/>
            <person name="Perotto S."/>
        </authorList>
    </citation>
    <scope>NUCLEOTIDE SEQUENCE [LARGE SCALE GENOMIC DNA]</scope>
    <source>
        <strain evidence="23 24">ATCC 22711</strain>
    </source>
</reference>
<dbReference type="InParanoid" id="A0A2T3BFH7"/>
<evidence type="ECO:0000256" key="3">
    <source>
        <dbReference type="ARBA" id="ARBA00011370"/>
    </source>
</evidence>
<keyword evidence="14" id="KW-0539">Nucleus</keyword>
<comment type="function">
    <text evidence="16">Serine/threonine protein kinase which activates checkpoint signaling upon genotoxic stresses such as ionizing radiation (IR), ultraviolet light (UV), or DNA replication stalling, thereby acting as a DNA damage sensor. Recognizes the substrate consensus sequence [ST]-Q. Phosphorylates histone H2A to form H2AS128ph (gamma-H2A) at sites of DNA damage, involved in the regulation of DNA damage response mechanism. Required for the control of telomere length and genome stability.</text>
</comment>